<accession>A0A9P6D6N5</accession>
<evidence type="ECO:0000313" key="3">
    <source>
        <dbReference type="EMBL" id="KAF9485080.1"/>
    </source>
</evidence>
<dbReference type="Gene3D" id="3.40.50.300">
    <property type="entry name" value="P-loop containing nucleotide triphosphate hydrolases"/>
    <property type="match status" value="1"/>
</dbReference>
<evidence type="ECO:0000259" key="2">
    <source>
        <dbReference type="Pfam" id="PF24883"/>
    </source>
</evidence>
<comment type="caution">
    <text evidence="3">The sequence shown here is derived from an EMBL/GenBank/DDBJ whole genome shotgun (WGS) entry which is preliminary data.</text>
</comment>
<keyword evidence="1" id="KW-0677">Repeat</keyword>
<protein>
    <recommendedName>
        <fullName evidence="2">Nephrocystin 3-like N-terminal domain-containing protein</fullName>
    </recommendedName>
</protein>
<dbReference type="PANTHER" id="PTHR10039">
    <property type="entry name" value="AMELOGENIN"/>
    <property type="match status" value="1"/>
</dbReference>
<keyword evidence="4" id="KW-1185">Reference proteome</keyword>
<sequence>MLTRLLINHHRPRHLFVNTFPSPTFAMSKADQPAFFQNAQSPTINGGIFAAVQGNAYFNGSPTPSLSERRGMKLLLENIASGAFHDAAERGDPPKCHPDTRKAIIAQILDWIATTNQYYYTLLWLNGPAGAGKSAIMQTLAELCALRELLIGSFFFARSAPERNNATRFVATMAYQLALAIPSVQELIVDAVEADPTVFTRNLQTQADVLIVQPMRTLQEAARSAASSSESGDSASTTKQDPRVFIVDALDECAPGAQRELLACIAKIAEEVGHKWSEPDPDVPPILFVLSSRPEYEFRQALDRNANNRSYYNFVLHCAKNIPLVPDYDADMDIEVFLQTTFQRIKDTHPVRAHLPLEWPAEQQMKYLVDTSSGQFIYAATAARYIDSPRHNPASRLNFMIKPTNATGKETPFSQLDSLYQLILGTVTDLPIVLDVLTFLVLRTSKMTMPNIHFVSNLFGLDQIDVRLALTDMHALMNVPSIDDDTGDLLRIHHASMSDFLTDPSRAGELFYIDPKKGHTHLTVSYVRRLKHLEELPSSPLFDAMITGFLTHFPKSNPIEELQWALDNLTLVKWLEKMTMAQFYNTNWSDLLIGLKDKEISRETAYPRALSDFDNWVRRRLDQYPDVLQTCIPAAYTTFPQHFLNSPAPIFSIVMARWPDTEATQLLDASLFNFQDQEQDPFASLADFFNDPIRAGKYFPTEATFKALAMEVVEAIFAKGQDPTKTLHIHIWAKGWSPPFDKPYEDDEAGVISLHHRYIDFHFFEQILARCPNDVNLATFLRDRALQVPKRQNDRPRDYAKVGRTNLGKIACASRKSSLKAEKLRFQKASQKAGKRRQVNCDLADDVKDCGVSYLEHDHIQDLALCIVCEDIKAQAKKDAGSSESEASSD</sequence>
<dbReference type="PANTHER" id="PTHR10039:SF14">
    <property type="entry name" value="NACHT DOMAIN-CONTAINING PROTEIN"/>
    <property type="match status" value="1"/>
</dbReference>
<dbReference type="Pfam" id="PF24883">
    <property type="entry name" value="NPHP3_N"/>
    <property type="match status" value="1"/>
</dbReference>
<dbReference type="OrthoDB" id="5106486at2759"/>
<dbReference type="InterPro" id="IPR027417">
    <property type="entry name" value="P-loop_NTPase"/>
</dbReference>
<dbReference type="EMBL" id="MU155138">
    <property type="protein sequence ID" value="KAF9485080.1"/>
    <property type="molecule type" value="Genomic_DNA"/>
</dbReference>
<dbReference type="AlphaFoldDB" id="A0A9P6D6N5"/>
<dbReference type="Proteomes" id="UP000807469">
    <property type="component" value="Unassembled WGS sequence"/>
</dbReference>
<proteinExistence type="predicted"/>
<gene>
    <name evidence="3" type="ORF">BDN70DRAFT_917250</name>
</gene>
<evidence type="ECO:0000256" key="1">
    <source>
        <dbReference type="ARBA" id="ARBA00022737"/>
    </source>
</evidence>
<dbReference type="SUPFAM" id="SSF52540">
    <property type="entry name" value="P-loop containing nucleoside triphosphate hydrolases"/>
    <property type="match status" value="1"/>
</dbReference>
<evidence type="ECO:0000313" key="4">
    <source>
        <dbReference type="Proteomes" id="UP000807469"/>
    </source>
</evidence>
<organism evidence="3 4">
    <name type="scientific">Pholiota conissans</name>
    <dbReference type="NCBI Taxonomy" id="109636"/>
    <lineage>
        <taxon>Eukaryota</taxon>
        <taxon>Fungi</taxon>
        <taxon>Dikarya</taxon>
        <taxon>Basidiomycota</taxon>
        <taxon>Agaricomycotina</taxon>
        <taxon>Agaricomycetes</taxon>
        <taxon>Agaricomycetidae</taxon>
        <taxon>Agaricales</taxon>
        <taxon>Agaricineae</taxon>
        <taxon>Strophariaceae</taxon>
        <taxon>Pholiota</taxon>
    </lineage>
</organism>
<name>A0A9P6D6N5_9AGAR</name>
<dbReference type="InterPro" id="IPR056884">
    <property type="entry name" value="NPHP3-like_N"/>
</dbReference>
<feature type="domain" description="Nephrocystin 3-like N-terminal" evidence="2">
    <location>
        <begin position="108"/>
        <end position="271"/>
    </location>
</feature>
<reference evidence="3" key="1">
    <citation type="submission" date="2020-11" db="EMBL/GenBank/DDBJ databases">
        <authorList>
            <consortium name="DOE Joint Genome Institute"/>
            <person name="Ahrendt S."/>
            <person name="Riley R."/>
            <person name="Andreopoulos W."/>
            <person name="Labutti K."/>
            <person name="Pangilinan J."/>
            <person name="Ruiz-Duenas F.J."/>
            <person name="Barrasa J.M."/>
            <person name="Sanchez-Garcia M."/>
            <person name="Camarero S."/>
            <person name="Miyauchi S."/>
            <person name="Serrano A."/>
            <person name="Linde D."/>
            <person name="Babiker R."/>
            <person name="Drula E."/>
            <person name="Ayuso-Fernandez I."/>
            <person name="Pacheco R."/>
            <person name="Padilla G."/>
            <person name="Ferreira P."/>
            <person name="Barriuso J."/>
            <person name="Kellner H."/>
            <person name="Castanera R."/>
            <person name="Alfaro M."/>
            <person name="Ramirez L."/>
            <person name="Pisabarro A.G."/>
            <person name="Kuo A."/>
            <person name="Tritt A."/>
            <person name="Lipzen A."/>
            <person name="He G."/>
            <person name="Yan M."/>
            <person name="Ng V."/>
            <person name="Cullen D."/>
            <person name="Martin F."/>
            <person name="Rosso M.-N."/>
            <person name="Henrissat B."/>
            <person name="Hibbett D."/>
            <person name="Martinez A.T."/>
            <person name="Grigoriev I.V."/>
        </authorList>
    </citation>
    <scope>NUCLEOTIDE SEQUENCE</scope>
    <source>
        <strain evidence="3">CIRM-BRFM 674</strain>
    </source>
</reference>